<reference evidence="2 3" key="1">
    <citation type="submission" date="2018-11" db="EMBL/GenBank/DDBJ databases">
        <title>Flavobacterium sp. nov., YIM 102701-2 draft genome.</title>
        <authorList>
            <person name="Li G."/>
            <person name="Jiang Y."/>
        </authorList>
    </citation>
    <scope>NUCLEOTIDE SEQUENCE [LARGE SCALE GENOMIC DNA]</scope>
    <source>
        <strain evidence="2 3">YIM 102701-2</strain>
    </source>
</reference>
<dbReference type="Proteomes" id="UP000275719">
    <property type="component" value="Unassembled WGS sequence"/>
</dbReference>
<proteinExistence type="predicted"/>
<dbReference type="OrthoDB" id="1443551at2"/>
<protein>
    <submittedName>
        <fullName evidence="2">Uncharacterized protein</fullName>
    </submittedName>
</protein>
<comment type="caution">
    <text evidence="2">The sequence shown here is derived from an EMBL/GenBank/DDBJ whole genome shotgun (WGS) entry which is preliminary data.</text>
</comment>
<name>A0A3P3W4H5_9FLAO</name>
<evidence type="ECO:0000313" key="2">
    <source>
        <dbReference type="EMBL" id="RRJ88559.1"/>
    </source>
</evidence>
<evidence type="ECO:0000313" key="3">
    <source>
        <dbReference type="Proteomes" id="UP000275719"/>
    </source>
</evidence>
<accession>A0A3P3W4H5</accession>
<feature type="compositionally biased region" description="Low complexity" evidence="1">
    <location>
        <begin position="24"/>
        <end position="53"/>
    </location>
</feature>
<dbReference type="PROSITE" id="PS51257">
    <property type="entry name" value="PROKAR_LIPOPROTEIN"/>
    <property type="match status" value="1"/>
</dbReference>
<dbReference type="EMBL" id="RQVQ01000038">
    <property type="protein sequence ID" value="RRJ88559.1"/>
    <property type="molecule type" value="Genomic_DNA"/>
</dbReference>
<gene>
    <name evidence="2" type="ORF">EG240_13385</name>
</gene>
<dbReference type="RefSeq" id="WP_125019867.1">
    <property type="nucleotide sequence ID" value="NZ_RQVQ01000038.1"/>
</dbReference>
<dbReference type="AlphaFoldDB" id="A0A3P3W4H5"/>
<sequence length="135" mass="14402">MKKILLTAVLVGSLVACDKKAETTDSPAPETPTTETPAAETPAPAETPANTSTVKLSNPEAQKVADEYGAFIKEYMEVYKSGDATKIADLTKKSQEWATKLGTSMAKMTPEDSKLLSEYMQQVAQEMATAATPAK</sequence>
<organism evidence="2 3">
    <name type="scientific">Paenimyroides tangerinum</name>
    <dbReference type="NCBI Taxonomy" id="2488728"/>
    <lineage>
        <taxon>Bacteria</taxon>
        <taxon>Pseudomonadati</taxon>
        <taxon>Bacteroidota</taxon>
        <taxon>Flavobacteriia</taxon>
        <taxon>Flavobacteriales</taxon>
        <taxon>Flavobacteriaceae</taxon>
        <taxon>Paenimyroides</taxon>
    </lineage>
</organism>
<feature type="region of interest" description="Disordered" evidence="1">
    <location>
        <begin position="20"/>
        <end position="53"/>
    </location>
</feature>
<evidence type="ECO:0000256" key="1">
    <source>
        <dbReference type="SAM" id="MobiDB-lite"/>
    </source>
</evidence>
<keyword evidence="3" id="KW-1185">Reference proteome</keyword>